<evidence type="ECO:0000313" key="5">
    <source>
        <dbReference type="EMBL" id="ANP49680.1"/>
    </source>
</evidence>
<dbReference type="KEGG" id="sgs:AVL59_08705"/>
<dbReference type="STRING" id="68214.AVL59_08705"/>
<dbReference type="OrthoDB" id="3871310at2"/>
<proteinExistence type="predicted"/>
<evidence type="ECO:0008006" key="9">
    <source>
        <dbReference type="Google" id="ProtNLM"/>
    </source>
</evidence>
<dbReference type="GO" id="GO:0070273">
    <property type="term" value="F:phosphatidylinositol-4-phosphate binding"/>
    <property type="evidence" value="ECO:0007669"/>
    <property type="project" value="InterPro"/>
</dbReference>
<organism evidence="5 7">
    <name type="scientific">Streptomyces griseochromogenes</name>
    <dbReference type="NCBI Taxonomy" id="68214"/>
    <lineage>
        <taxon>Bacteria</taxon>
        <taxon>Bacillati</taxon>
        <taxon>Actinomycetota</taxon>
        <taxon>Actinomycetes</taxon>
        <taxon>Kitasatosporales</taxon>
        <taxon>Streptomycetaceae</taxon>
        <taxon>Streptomyces</taxon>
    </lineage>
</organism>
<reference evidence="5 7" key="1">
    <citation type="submission" date="2016-06" db="EMBL/GenBank/DDBJ databases">
        <title>Complete genome sequence of Streptomyces griseochromogenes ATCC 14511, the Blasticidin S producer.</title>
        <authorList>
            <person name="Wu L."/>
        </authorList>
    </citation>
    <scope>NUCLEOTIDE SEQUENCE [LARGE SCALE GENOMIC DNA]</scope>
    <source>
        <strain evidence="5 7">ATCC 14511</strain>
    </source>
</reference>
<name>A0A1B1AT20_9ACTN</name>
<dbReference type="EMBL" id="JAGGLP010000009">
    <property type="protein sequence ID" value="MBP2051855.1"/>
    <property type="molecule type" value="Genomic_DNA"/>
</dbReference>
<evidence type="ECO:0000256" key="2">
    <source>
        <dbReference type="ARBA" id="ARBA00023034"/>
    </source>
</evidence>
<dbReference type="InterPro" id="IPR008628">
    <property type="entry name" value="GPP34-like"/>
</dbReference>
<dbReference type="InterPro" id="IPR038261">
    <property type="entry name" value="GPP34-like_sf"/>
</dbReference>
<dbReference type="GO" id="GO:0012505">
    <property type="term" value="C:endomembrane system"/>
    <property type="evidence" value="ECO:0007669"/>
    <property type="project" value="UniProtKB-ARBA"/>
</dbReference>
<keyword evidence="4" id="KW-0472">Membrane</keyword>
<evidence type="ECO:0000256" key="1">
    <source>
        <dbReference type="ARBA" id="ARBA00004255"/>
    </source>
</evidence>
<dbReference type="RefSeq" id="WP_067301195.1">
    <property type="nucleotide sequence ID" value="NZ_CP016279.1"/>
</dbReference>
<evidence type="ECO:0000313" key="7">
    <source>
        <dbReference type="Proteomes" id="UP000092659"/>
    </source>
</evidence>
<keyword evidence="3" id="KW-0446">Lipid-binding</keyword>
<dbReference type="Proteomes" id="UP001519309">
    <property type="component" value="Unassembled WGS sequence"/>
</dbReference>
<accession>A0A1B1AT20</accession>
<dbReference type="Pfam" id="PF05719">
    <property type="entry name" value="GPP34"/>
    <property type="match status" value="1"/>
</dbReference>
<dbReference type="GO" id="GO:0005737">
    <property type="term" value="C:cytoplasm"/>
    <property type="evidence" value="ECO:0007669"/>
    <property type="project" value="UniProtKB-ARBA"/>
</dbReference>
<dbReference type="AlphaFoldDB" id="A0A1B1AT20"/>
<reference evidence="6 8" key="2">
    <citation type="submission" date="2021-03" db="EMBL/GenBank/DDBJ databases">
        <title>Genomic Encyclopedia of Type Strains, Phase IV (KMG-IV): sequencing the most valuable type-strain genomes for metagenomic binning, comparative biology and taxonomic classification.</title>
        <authorList>
            <person name="Goeker M."/>
        </authorList>
    </citation>
    <scope>NUCLEOTIDE SEQUENCE [LARGE SCALE GENOMIC DNA]</scope>
    <source>
        <strain evidence="6 8">DSM 40499</strain>
    </source>
</reference>
<protein>
    <recommendedName>
        <fullName evidence="9">GPP34 family phosphoprotein</fullName>
    </recommendedName>
</protein>
<comment type="subcellular location">
    <subcellularLocation>
        <location evidence="1">Golgi apparatus membrane</location>
        <topology evidence="1">Peripheral membrane protein</topology>
        <orientation evidence="1">Cytoplasmic side</orientation>
    </subcellularLocation>
</comment>
<evidence type="ECO:0000313" key="8">
    <source>
        <dbReference type="Proteomes" id="UP001519309"/>
    </source>
</evidence>
<dbReference type="Gene3D" id="1.10.3630.10">
    <property type="entry name" value="yeast vps74-n-term truncation variant domain like"/>
    <property type="match status" value="1"/>
</dbReference>
<keyword evidence="2" id="KW-0333">Golgi apparatus</keyword>
<evidence type="ECO:0000256" key="4">
    <source>
        <dbReference type="ARBA" id="ARBA00023136"/>
    </source>
</evidence>
<evidence type="ECO:0000256" key="3">
    <source>
        <dbReference type="ARBA" id="ARBA00023121"/>
    </source>
</evidence>
<sequence>MTTARDLLIVALDVPSTRPVGQGDLSLALAGAEVLDLLEAQALVLRGDRLAPSAERVTGDRLLDEAQARLVRQEPYETVEDWLWRRGRGLASAYADAVEDEQGGGKHRHWLPWRGERTAPADSPERHRAADRWNAREPVLVGLAAALGIEDAPPAERTESGTAIDPDTLETVLAAVGNALTELEAVRQRRRIEEDAFDNVWRAP</sequence>
<keyword evidence="8" id="KW-1185">Reference proteome</keyword>
<dbReference type="Proteomes" id="UP000092659">
    <property type="component" value="Chromosome"/>
</dbReference>
<gene>
    <name evidence="5" type="ORF">AVL59_08705</name>
    <name evidence="6" type="ORF">J2Z21_004832</name>
</gene>
<dbReference type="EMBL" id="CP016279">
    <property type="protein sequence ID" value="ANP49680.1"/>
    <property type="molecule type" value="Genomic_DNA"/>
</dbReference>
<evidence type="ECO:0000313" key="6">
    <source>
        <dbReference type="EMBL" id="MBP2051855.1"/>
    </source>
</evidence>